<dbReference type="Gene3D" id="3.10.20.30">
    <property type="match status" value="1"/>
</dbReference>
<dbReference type="NCBIfam" id="TIGR01683">
    <property type="entry name" value="thiS"/>
    <property type="match status" value="1"/>
</dbReference>
<dbReference type="Pfam" id="PF02597">
    <property type="entry name" value="ThiS"/>
    <property type="match status" value="1"/>
</dbReference>
<comment type="caution">
    <text evidence="1">The sequence shown here is derived from an EMBL/GenBank/DDBJ whole genome shotgun (WGS) entry which is preliminary data.</text>
</comment>
<dbReference type="InterPro" id="IPR010035">
    <property type="entry name" value="Thi_S"/>
</dbReference>
<dbReference type="PANTHER" id="PTHR34472:SF1">
    <property type="entry name" value="SULFUR CARRIER PROTEIN THIS"/>
    <property type="match status" value="1"/>
</dbReference>
<evidence type="ECO:0000313" key="1">
    <source>
        <dbReference type="EMBL" id="MEH8019462.1"/>
    </source>
</evidence>
<proteinExistence type="predicted"/>
<dbReference type="InterPro" id="IPR016155">
    <property type="entry name" value="Mopterin_synth/thiamin_S_b"/>
</dbReference>
<accession>A0ABU8CDK6</accession>
<protein>
    <submittedName>
        <fullName evidence="1">Sulfur carrier protein ThiS</fullName>
    </submittedName>
</protein>
<dbReference type="EMBL" id="JALAAR010000028">
    <property type="protein sequence ID" value="MEH8019462.1"/>
    <property type="molecule type" value="Genomic_DNA"/>
</dbReference>
<evidence type="ECO:0000313" key="2">
    <source>
        <dbReference type="Proteomes" id="UP001375382"/>
    </source>
</evidence>
<dbReference type="RefSeq" id="WP_335737857.1">
    <property type="nucleotide sequence ID" value="NZ_JALAAR010000028.1"/>
</dbReference>
<keyword evidence="2" id="KW-1185">Reference proteome</keyword>
<dbReference type="InterPro" id="IPR012675">
    <property type="entry name" value="Beta-grasp_dom_sf"/>
</dbReference>
<sequence>MHIKFNDQLLQLTANCTVAELLIQQQIQPQGLAVAINNTVIAKQQWPQHQLRDNDFVNVFHIVTGG</sequence>
<reference evidence="1 2" key="1">
    <citation type="journal article" date="2023" name="Ecotoxicol. Environ. Saf.">
        <title>Mercury remediation potential of mercury-resistant strain Rheinheimera metallidurans sp. nov. isolated from a municipal waste dumping site.</title>
        <authorList>
            <person name="Yadav V."/>
            <person name="Manjhi A."/>
            <person name="Vadakedath N."/>
        </authorList>
    </citation>
    <scope>NUCLEOTIDE SEQUENCE [LARGE SCALE GENOMIC DNA]</scope>
    <source>
        <strain evidence="1 2">E-49</strain>
    </source>
</reference>
<dbReference type="Proteomes" id="UP001375382">
    <property type="component" value="Unassembled WGS sequence"/>
</dbReference>
<dbReference type="InterPro" id="IPR003749">
    <property type="entry name" value="ThiS/MoaD-like"/>
</dbReference>
<dbReference type="CDD" id="cd00565">
    <property type="entry name" value="Ubl_ThiS"/>
    <property type="match status" value="1"/>
</dbReference>
<dbReference type="PANTHER" id="PTHR34472">
    <property type="entry name" value="SULFUR CARRIER PROTEIN THIS"/>
    <property type="match status" value="1"/>
</dbReference>
<name>A0ABU8CDK6_9GAMM</name>
<organism evidence="1 2">
    <name type="scientific">Rheinheimera muenzenbergensis</name>
    <dbReference type="NCBI Taxonomy" id="1193628"/>
    <lineage>
        <taxon>Bacteria</taxon>
        <taxon>Pseudomonadati</taxon>
        <taxon>Pseudomonadota</taxon>
        <taxon>Gammaproteobacteria</taxon>
        <taxon>Chromatiales</taxon>
        <taxon>Chromatiaceae</taxon>
        <taxon>Rheinheimera</taxon>
    </lineage>
</organism>
<gene>
    <name evidence="1" type="primary">thiS</name>
    <name evidence="1" type="ORF">MN202_19685</name>
</gene>
<dbReference type="SUPFAM" id="SSF54285">
    <property type="entry name" value="MoaD/ThiS"/>
    <property type="match status" value="1"/>
</dbReference>